<dbReference type="PROSITE" id="PS51192">
    <property type="entry name" value="HELICASE_ATP_BIND_1"/>
    <property type="match status" value="1"/>
</dbReference>
<evidence type="ECO:0000259" key="1">
    <source>
        <dbReference type="PROSITE" id="PS50035"/>
    </source>
</evidence>
<dbReference type="Pfam" id="PF00271">
    <property type="entry name" value="Helicase_C"/>
    <property type="match status" value="1"/>
</dbReference>
<evidence type="ECO:0000313" key="5">
    <source>
        <dbReference type="Proteomes" id="UP001141933"/>
    </source>
</evidence>
<reference evidence="4" key="1">
    <citation type="submission" date="2022-12" db="EMBL/GenBank/DDBJ databases">
        <title>Phocaeicola acetigenes sp. nov., isolated feces from a healthy human.</title>
        <authorList>
            <person name="Do H."/>
            <person name="Ha Y.B."/>
            <person name="Kim J.-S."/>
            <person name="Suh M.K."/>
            <person name="Kim H.S."/>
            <person name="Lee J.-S."/>
        </authorList>
    </citation>
    <scope>NUCLEOTIDE SEQUENCE</scope>
    <source>
        <strain evidence="4">KGMB11183</strain>
    </source>
</reference>
<gene>
    <name evidence="4" type="ORF">O6P32_01050</name>
</gene>
<dbReference type="InterPro" id="IPR001736">
    <property type="entry name" value="PLipase_D/transphosphatidylase"/>
</dbReference>
<dbReference type="CDD" id="cd18032">
    <property type="entry name" value="DEXHc_RE_I_III_res"/>
    <property type="match status" value="1"/>
</dbReference>
<accession>A0ABT4PE20</accession>
<proteinExistence type="predicted"/>
<evidence type="ECO:0000259" key="3">
    <source>
        <dbReference type="PROSITE" id="PS51194"/>
    </source>
</evidence>
<evidence type="ECO:0000259" key="2">
    <source>
        <dbReference type="PROSITE" id="PS51192"/>
    </source>
</evidence>
<dbReference type="Pfam" id="PF11907">
    <property type="entry name" value="DUF3427"/>
    <property type="match status" value="1"/>
</dbReference>
<dbReference type="PANTHER" id="PTHR47962:SF7">
    <property type="entry name" value="MITOCHONDRIAL ATP-DEPENDENT HELICASE IRC3-RELATED"/>
    <property type="match status" value="1"/>
</dbReference>
<dbReference type="InterPro" id="IPR025202">
    <property type="entry name" value="PLD-like_dom"/>
</dbReference>
<evidence type="ECO:0000313" key="4">
    <source>
        <dbReference type="EMBL" id="MCZ8371299.1"/>
    </source>
</evidence>
<dbReference type="SUPFAM" id="SSF56024">
    <property type="entry name" value="Phospholipase D/nuclease"/>
    <property type="match status" value="1"/>
</dbReference>
<organism evidence="4 5">
    <name type="scientific">Phocaeicola acetigenes</name>
    <dbReference type="NCBI Taxonomy" id="3016083"/>
    <lineage>
        <taxon>Bacteria</taxon>
        <taxon>Pseudomonadati</taxon>
        <taxon>Bacteroidota</taxon>
        <taxon>Bacteroidia</taxon>
        <taxon>Bacteroidales</taxon>
        <taxon>Bacteroidaceae</taxon>
        <taxon>Phocaeicola</taxon>
    </lineage>
</organism>
<dbReference type="InterPro" id="IPR014001">
    <property type="entry name" value="Helicase_ATP-bd"/>
</dbReference>
<protein>
    <submittedName>
        <fullName evidence="4">DUF3427 domain-containing protein</fullName>
    </submittedName>
</protein>
<dbReference type="SMART" id="SM00490">
    <property type="entry name" value="HELICc"/>
    <property type="match status" value="1"/>
</dbReference>
<dbReference type="RefSeq" id="WP_269876357.1">
    <property type="nucleotide sequence ID" value="NZ_JAPZVM010000001.1"/>
</dbReference>
<feature type="domain" description="PLD phosphodiesterase" evidence="1">
    <location>
        <begin position="223"/>
        <end position="254"/>
    </location>
</feature>
<feature type="domain" description="Helicase C-terminal" evidence="3">
    <location>
        <begin position="566"/>
        <end position="728"/>
    </location>
</feature>
<dbReference type="Pfam" id="PF13091">
    <property type="entry name" value="PLDc_2"/>
    <property type="match status" value="1"/>
</dbReference>
<dbReference type="PROSITE" id="PS51194">
    <property type="entry name" value="HELICASE_CTER"/>
    <property type="match status" value="1"/>
</dbReference>
<dbReference type="CDD" id="cd18799">
    <property type="entry name" value="SF2_C_EcoAI-like"/>
    <property type="match status" value="1"/>
</dbReference>
<dbReference type="EMBL" id="JAPZVM010000001">
    <property type="protein sequence ID" value="MCZ8371299.1"/>
    <property type="molecule type" value="Genomic_DNA"/>
</dbReference>
<sequence>MELTPGVYETLISEAINEKLNEKIKNGYHIAKEKIDSADSNSFFANYLAEIVSNILKDVKRAKSDETITEQIKRINEIFLFIQEKWQVDLSEDMLSIEKDFLRGIYDTVGYTKEQIEKKALIHPSSGYRVSNLFTGSNRDLSIDEEMRRDILTADSIDLMVSFILFTGLRLIIEQLQEFVKRGGHLRIITTTYMGNSDPKALKRLLDLKQFGNVEIKVSYTSSQERLHAKAYLFNRTNGLNTAFIGSSNLSKSAFTKGLEWNIRVTSVENKHIIEKAQASFESYWNDENFEFIENEEDLRKFEKAISQERNKKVSSNENTDSIVVRFERKTHQIKVLEQLNYERVVLNSYRNLIIAATGTGKTAISAFDYKDFNKTFRKKHQRNARLLFVVHREQILKQARSTFRSVMADGNFGEIWTGNLHPSTEGNLEHLFVTVQTFSSRIEVFKSLGKKFYDYIVIDEVHHATADTYRKVFEIFTPEILIGLTATPERMDGQMIKPDFNNRFAAEIRLYDALNQQLLCPFQYFCVTDNSVNLANITFCSGKYDITELSNTLINNERIEVIDNALNRYITNPHEVKAVCFCATIKHANFMAKMLGRKYKAAAMTSENTGKHREIMSQFSRGDINYLCVVDIMNEGYDVPEIDTVLFLRPTESLTIFLQQLGRGLRIADGKTELTVLDFIAQANKQYDYESRFRALTGGSRKSTEEGIRNGFSFLPRGCSIEMEKVARERILETVKNSIFNLKRLRRDIQSFEDNSGKTLTISNFLDYYDLEAYALYNKSDNCWNALKRSVNILQDNPSDLQLEVEKYIRQFIHINDKDFIQAIKGVIKNDFNIYDIKNLPNHYITMFYYNLFFNKLEKVNKEMGTTFQTMEEAINALKGMKSLQQELLELLDFTERNINRITKPLCDDLDFKLYGLYSRDEINIIADGDVARGNITGLFNDKKGRDIQYLFCTINKSDKEYSAETMYEDYAIDSHTFHWQTQNNTRANSTAGRLYTEQSTNGWRFLLFVRETKTNSYGFTNPYHCLGFIDFIDAKGECPMTINWKMREPIPASILEVATAI</sequence>
<dbReference type="InterPro" id="IPR027417">
    <property type="entry name" value="P-loop_NTPase"/>
</dbReference>
<dbReference type="SUPFAM" id="SSF52540">
    <property type="entry name" value="P-loop containing nucleoside triphosphate hydrolases"/>
    <property type="match status" value="1"/>
</dbReference>
<dbReference type="Gene3D" id="3.30.870.10">
    <property type="entry name" value="Endonuclease Chain A"/>
    <property type="match status" value="1"/>
</dbReference>
<comment type="caution">
    <text evidence="4">The sequence shown here is derived from an EMBL/GenBank/DDBJ whole genome shotgun (WGS) entry which is preliminary data.</text>
</comment>
<dbReference type="InterPro" id="IPR001650">
    <property type="entry name" value="Helicase_C-like"/>
</dbReference>
<dbReference type="Pfam" id="PF04851">
    <property type="entry name" value="ResIII"/>
    <property type="match status" value="1"/>
</dbReference>
<dbReference type="InterPro" id="IPR021835">
    <property type="entry name" value="DUF3427"/>
</dbReference>
<dbReference type="SMART" id="SM00487">
    <property type="entry name" value="DEXDc"/>
    <property type="match status" value="1"/>
</dbReference>
<dbReference type="Proteomes" id="UP001141933">
    <property type="component" value="Unassembled WGS sequence"/>
</dbReference>
<dbReference type="PROSITE" id="PS50035">
    <property type="entry name" value="PLD"/>
    <property type="match status" value="1"/>
</dbReference>
<dbReference type="InterPro" id="IPR006935">
    <property type="entry name" value="Helicase/UvrB_N"/>
</dbReference>
<feature type="domain" description="Helicase ATP-binding" evidence="2">
    <location>
        <begin position="343"/>
        <end position="507"/>
    </location>
</feature>
<dbReference type="PANTHER" id="PTHR47962">
    <property type="entry name" value="ATP-DEPENDENT HELICASE LHR-RELATED-RELATED"/>
    <property type="match status" value="1"/>
</dbReference>
<name>A0ABT4PE20_9BACT</name>
<dbReference type="Gene3D" id="3.40.50.300">
    <property type="entry name" value="P-loop containing nucleotide triphosphate hydrolases"/>
    <property type="match status" value="2"/>
</dbReference>
<dbReference type="InterPro" id="IPR052511">
    <property type="entry name" value="ATP-dep_Helicase"/>
</dbReference>
<keyword evidence="5" id="KW-1185">Reference proteome</keyword>